<feature type="domain" description="Glycosyltransferase GT-D fold" evidence="1">
    <location>
        <begin position="99"/>
        <end position="222"/>
    </location>
</feature>
<sequence length="232" mass="27062">MIALLERGISFQKKNRELSARLKQILYEKDSRLLVCMNNEFMRNNEIFWVLQYERSSKKYIRFETWRDPNDIGILSRKAEWAFYNECYRILFGKKKPSVFGDATLFMLGLYTEEYKKAQMERVFELFVTLFKKKRLLIAAPKTPLMAPSFRELEPKLLAAGASGITHIDMPEKDAYTYYQEIKSKILNSTNFDAVWIQAGPAASILAHDLATNHDILSYDIGSLNTTLRYIL</sequence>
<accession>A0A1D8CVG6</accession>
<evidence type="ECO:0000259" key="1">
    <source>
        <dbReference type="Pfam" id="PF08759"/>
    </source>
</evidence>
<keyword evidence="3" id="KW-1185">Reference proteome</keyword>
<dbReference type="Proteomes" id="UP000095185">
    <property type="component" value="Chromosome"/>
</dbReference>
<dbReference type="AlphaFoldDB" id="A0A1D8CVG6"/>
<organism evidence="2 3">
    <name type="scientific">Chlorobaculum limnaeum</name>
    <dbReference type="NCBI Taxonomy" id="274537"/>
    <lineage>
        <taxon>Bacteria</taxon>
        <taxon>Pseudomonadati</taxon>
        <taxon>Chlorobiota</taxon>
        <taxon>Chlorobiia</taxon>
        <taxon>Chlorobiales</taxon>
        <taxon>Chlorobiaceae</taxon>
        <taxon>Chlorobaculum</taxon>
    </lineage>
</organism>
<dbReference type="InterPro" id="IPR014869">
    <property type="entry name" value="GT-D"/>
</dbReference>
<evidence type="ECO:0000313" key="2">
    <source>
        <dbReference type="EMBL" id="AOS82842.1"/>
    </source>
</evidence>
<protein>
    <recommendedName>
        <fullName evidence="1">Glycosyltransferase GT-D fold domain-containing protein</fullName>
    </recommendedName>
</protein>
<name>A0A1D8CVG6_CHLLM</name>
<dbReference type="KEGG" id="clz:BIU88_00945"/>
<reference evidence="2" key="1">
    <citation type="submission" date="2016-09" db="EMBL/GenBank/DDBJ databases">
        <title>Genome sequence of Chlorobaculum limnaeum.</title>
        <authorList>
            <person name="Liu Z."/>
            <person name="Tank M."/>
            <person name="Bryant D.A."/>
        </authorList>
    </citation>
    <scope>NUCLEOTIDE SEQUENCE [LARGE SCALE GENOMIC DNA]</scope>
    <source>
        <strain evidence="2">DSM 1677</strain>
    </source>
</reference>
<dbReference type="EMBL" id="CP017305">
    <property type="protein sequence ID" value="AOS82842.1"/>
    <property type="molecule type" value="Genomic_DNA"/>
</dbReference>
<dbReference type="STRING" id="274537.BIU88_00945"/>
<evidence type="ECO:0000313" key="3">
    <source>
        <dbReference type="Proteomes" id="UP000095185"/>
    </source>
</evidence>
<gene>
    <name evidence="2" type="ORF">BIU88_00945</name>
</gene>
<proteinExistence type="predicted"/>
<dbReference type="Pfam" id="PF08759">
    <property type="entry name" value="GT-D"/>
    <property type="match status" value="1"/>
</dbReference>